<name>A0A916E4P5_9GLOM</name>
<dbReference type="Proteomes" id="UP000684084">
    <property type="component" value="Unassembled WGS sequence"/>
</dbReference>
<comment type="caution">
    <text evidence="1">The sequence shown here is derived from an EMBL/GenBank/DDBJ whole genome shotgun (WGS) entry which is preliminary data.</text>
</comment>
<protein>
    <submittedName>
        <fullName evidence="1">Uncharacterized protein</fullName>
    </submittedName>
</protein>
<gene>
    <name evidence="1" type="ORF">CHRIB12_LOCUS7506</name>
</gene>
<dbReference type="AlphaFoldDB" id="A0A916E4P5"/>
<dbReference type="OrthoDB" id="2346025at2759"/>
<accession>A0A916E4P5</accession>
<proteinExistence type="predicted"/>
<dbReference type="EMBL" id="CAGKOT010000013">
    <property type="protein sequence ID" value="CAB5359014.1"/>
    <property type="molecule type" value="Genomic_DNA"/>
</dbReference>
<organism evidence="1 2">
    <name type="scientific">Rhizophagus irregularis</name>
    <dbReference type="NCBI Taxonomy" id="588596"/>
    <lineage>
        <taxon>Eukaryota</taxon>
        <taxon>Fungi</taxon>
        <taxon>Fungi incertae sedis</taxon>
        <taxon>Mucoromycota</taxon>
        <taxon>Glomeromycotina</taxon>
        <taxon>Glomeromycetes</taxon>
        <taxon>Glomerales</taxon>
        <taxon>Glomeraceae</taxon>
        <taxon>Rhizophagus</taxon>
    </lineage>
</organism>
<sequence length="105" mass="12131">MMMKIMMKRKKLLIADEEQCIGCSKDTKKLDTYKASIIRLRLTSIVDLSSELRCSRQHYEDRESLLRISMLGNVKILTRPNEGSFSHENTSSNHEDILHNLGYAT</sequence>
<reference evidence="1" key="1">
    <citation type="submission" date="2020-05" db="EMBL/GenBank/DDBJ databases">
        <authorList>
            <person name="Rincon C."/>
            <person name="Sanders R I."/>
            <person name="Robbins C."/>
            <person name="Chaturvedi A."/>
        </authorList>
    </citation>
    <scope>NUCLEOTIDE SEQUENCE</scope>
    <source>
        <strain evidence="1">CHB12</strain>
    </source>
</reference>
<evidence type="ECO:0000313" key="2">
    <source>
        <dbReference type="Proteomes" id="UP000684084"/>
    </source>
</evidence>
<evidence type="ECO:0000313" key="1">
    <source>
        <dbReference type="EMBL" id="CAB5359014.1"/>
    </source>
</evidence>